<dbReference type="PRINTS" id="PR00723">
    <property type="entry name" value="SUBTILISIN"/>
</dbReference>
<evidence type="ECO:0000256" key="2">
    <source>
        <dbReference type="ARBA" id="ARBA00022670"/>
    </source>
</evidence>
<dbReference type="InterPro" id="IPR015500">
    <property type="entry name" value="Peptidase_S8_subtilisin-rel"/>
</dbReference>
<keyword evidence="10" id="KW-1185">Reference proteome</keyword>
<dbReference type="InterPro" id="IPR034045">
    <property type="entry name" value="Pep_S8_CspA-like"/>
</dbReference>
<dbReference type="Gene3D" id="3.40.50.200">
    <property type="entry name" value="Peptidase S8/S53 domain"/>
    <property type="match status" value="1"/>
</dbReference>
<accession>A0A0V8QGL3</accession>
<dbReference type="InterPro" id="IPR050131">
    <property type="entry name" value="Peptidase_S8_subtilisin-like"/>
</dbReference>
<feature type="active site" description="Charge relay system" evidence="5 6">
    <location>
        <position position="128"/>
    </location>
</feature>
<evidence type="ECO:0000256" key="4">
    <source>
        <dbReference type="ARBA" id="ARBA00022825"/>
    </source>
</evidence>
<dbReference type="InterPro" id="IPR023828">
    <property type="entry name" value="Peptidase_S8_Ser-AS"/>
</dbReference>
<gene>
    <name evidence="9" type="ORF">ASU35_08250</name>
</gene>
<dbReference type="PIRSF" id="PIRSF037894">
    <property type="entry name" value="Subtilisin_rel_CspABC"/>
    <property type="match status" value="1"/>
</dbReference>
<feature type="domain" description="Peptidase S8/S53" evidence="7">
    <location>
        <begin position="119"/>
        <end position="308"/>
    </location>
</feature>
<protein>
    <submittedName>
        <fullName evidence="9">Peptidase S8</fullName>
    </submittedName>
</protein>
<feature type="active site" description="Charge relay system" evidence="5 6">
    <location>
        <position position="520"/>
    </location>
</feature>
<evidence type="ECO:0000259" key="7">
    <source>
        <dbReference type="Pfam" id="PF00082"/>
    </source>
</evidence>
<dbReference type="PANTHER" id="PTHR43806:SF11">
    <property type="entry name" value="CEREVISIN-RELATED"/>
    <property type="match status" value="1"/>
</dbReference>
<dbReference type="Pfam" id="PF00082">
    <property type="entry name" value="Peptidase_S8"/>
    <property type="match status" value="2"/>
</dbReference>
<dbReference type="InterPro" id="IPR017310">
    <property type="entry name" value="Pept_S8A_subtilisin_clostridia"/>
</dbReference>
<dbReference type="InterPro" id="IPR036852">
    <property type="entry name" value="Peptidase_S8/S53_dom_sf"/>
</dbReference>
<feature type="domain" description="Csp protease B prodomain" evidence="8">
    <location>
        <begin position="5"/>
        <end position="92"/>
    </location>
</feature>
<keyword evidence="3 6" id="KW-0378">Hydrolase</keyword>
<evidence type="ECO:0000256" key="1">
    <source>
        <dbReference type="ARBA" id="ARBA00011073"/>
    </source>
</evidence>
<reference evidence="9 10" key="1">
    <citation type="submission" date="2015-11" db="EMBL/GenBank/DDBJ databases">
        <title>Butyribacter intestini gen. nov., sp. nov., a butyric acid-producing bacterium of the family Lachnospiraceae isolated from the human faeces.</title>
        <authorList>
            <person name="Zou Y."/>
            <person name="Xue W."/>
            <person name="Luo G."/>
            <person name="Lv M."/>
        </authorList>
    </citation>
    <scope>NUCLEOTIDE SEQUENCE [LARGE SCALE GENOMIC DNA]</scope>
    <source>
        <strain evidence="9 10">ACET-33324</strain>
    </source>
</reference>
<sequence length="586" mass="64313">MDSGKIDNQLSLALNVTNREREKTLDLEVGFEPEEKRWELIVRYVGSLERIQRELSAEVTTLMSGYAVVIVAEDRIDELVGYEEIIFIEKPKRLFFAVNQGKAVSCIVPLTRPPYQLTGRGVILGLVDSGIDYSHPDFRREDGSTRILGLWDQTISQETLGPPPGYTVGTLYTEERINEALAAGSRQAALELVPSVDLSGHGTHVAGICGGNGRASRGQYTGVAPESELLVVKLGNTEGDSFPRTTRLMEAVNWIIEVATQRGRPVAINLSFGNSYGSHSGRSLLETYLNTMAAIWKNVICIGTGNDGVAGRHVSGKVGRDFLNQAGITEVEFAVAEGTSSINLQLWKNFYDDYDVELVSPGGQESGRISRVLGTQRFTLEQTEILMYYGEPVPYNPLQELYFDFIPVRQRMNAGIWKIRFFPRRLIEGTFDLWLPAGGQLSADTRFLRPTEETTLTIPSTTDRAISVGAYDGRTNSYAPFSGRGFTRDNRTVKPDLTAPGVGIMSTAPGGGYAVKSGTSMATPFVTGSAALLMEWGIVQGNDPYLYGEKIRAYLINGARQLPEEEGYPNPLFGYGALCLLDSLPQ</sequence>
<dbReference type="InterPro" id="IPR041365">
    <property type="entry name" value="CspB_prodomain"/>
</dbReference>
<dbReference type="CDD" id="cd07478">
    <property type="entry name" value="Peptidases_S8_CspA-like"/>
    <property type="match status" value="1"/>
</dbReference>
<comment type="similarity">
    <text evidence="1 6">Belongs to the peptidase S8 family.</text>
</comment>
<proteinExistence type="inferred from homology"/>
<feature type="domain" description="Peptidase S8/S53" evidence="7">
    <location>
        <begin position="453"/>
        <end position="576"/>
    </location>
</feature>
<dbReference type="GO" id="GO:0004252">
    <property type="term" value="F:serine-type endopeptidase activity"/>
    <property type="evidence" value="ECO:0007669"/>
    <property type="project" value="UniProtKB-UniRule"/>
</dbReference>
<dbReference type="EMBL" id="LNAM01000101">
    <property type="protein sequence ID" value="KSV59733.1"/>
    <property type="molecule type" value="Genomic_DNA"/>
</dbReference>
<comment type="caution">
    <text evidence="9">The sequence shown here is derived from an EMBL/GenBank/DDBJ whole genome shotgun (WGS) entry which is preliminary data.</text>
</comment>
<evidence type="ECO:0000256" key="6">
    <source>
        <dbReference type="PROSITE-ProRule" id="PRU01240"/>
    </source>
</evidence>
<keyword evidence="2 6" id="KW-0645">Protease</keyword>
<dbReference type="SUPFAM" id="SSF52743">
    <property type="entry name" value="Subtilisin-like"/>
    <property type="match status" value="1"/>
</dbReference>
<dbReference type="Pfam" id="PF18425">
    <property type="entry name" value="CspB_prodomain"/>
    <property type="match status" value="1"/>
</dbReference>
<dbReference type="Gene3D" id="3.30.70.2980">
    <property type="match status" value="1"/>
</dbReference>
<dbReference type="GO" id="GO:0006508">
    <property type="term" value="P:proteolysis"/>
    <property type="evidence" value="ECO:0007669"/>
    <property type="project" value="UniProtKB-KW"/>
</dbReference>
<evidence type="ECO:0000313" key="10">
    <source>
        <dbReference type="Proteomes" id="UP000054874"/>
    </source>
</evidence>
<dbReference type="InterPro" id="IPR000209">
    <property type="entry name" value="Peptidase_S8/S53_dom"/>
</dbReference>
<evidence type="ECO:0000256" key="3">
    <source>
        <dbReference type="ARBA" id="ARBA00022801"/>
    </source>
</evidence>
<dbReference type="Gene3D" id="2.60.120.1290">
    <property type="match status" value="1"/>
</dbReference>
<dbReference type="PANTHER" id="PTHR43806">
    <property type="entry name" value="PEPTIDASE S8"/>
    <property type="match status" value="1"/>
</dbReference>
<name>A0A0V8QGL3_9FIRM</name>
<evidence type="ECO:0000256" key="5">
    <source>
        <dbReference type="PIRSR" id="PIRSR615500-1"/>
    </source>
</evidence>
<dbReference type="AlphaFoldDB" id="A0A0V8QGL3"/>
<dbReference type="OrthoDB" id="9762689at2"/>
<dbReference type="PROSITE" id="PS51892">
    <property type="entry name" value="SUBTILASE"/>
    <property type="match status" value="1"/>
</dbReference>
<dbReference type="PROSITE" id="PS00138">
    <property type="entry name" value="SUBTILASE_SER"/>
    <property type="match status" value="1"/>
</dbReference>
<dbReference type="STRING" id="290052.ASU35_08250"/>
<keyword evidence="4 6" id="KW-0720">Serine protease</keyword>
<feature type="active site" description="Charge relay system" evidence="5 6">
    <location>
        <position position="201"/>
    </location>
</feature>
<dbReference type="RefSeq" id="WP_058352061.1">
    <property type="nucleotide sequence ID" value="NZ_CABMMD010000101.1"/>
</dbReference>
<evidence type="ECO:0000259" key="8">
    <source>
        <dbReference type="Pfam" id="PF18425"/>
    </source>
</evidence>
<evidence type="ECO:0000313" key="9">
    <source>
        <dbReference type="EMBL" id="KSV59733.1"/>
    </source>
</evidence>
<dbReference type="Proteomes" id="UP000054874">
    <property type="component" value="Unassembled WGS sequence"/>
</dbReference>
<organism evidence="9 10">
    <name type="scientific">Acetivibrio ethanolgignens</name>
    <dbReference type="NCBI Taxonomy" id="290052"/>
    <lineage>
        <taxon>Bacteria</taxon>
        <taxon>Bacillati</taxon>
        <taxon>Bacillota</taxon>
        <taxon>Clostridia</taxon>
        <taxon>Eubacteriales</taxon>
        <taxon>Oscillospiraceae</taxon>
        <taxon>Acetivibrio</taxon>
    </lineage>
</organism>